<comment type="similarity">
    <text evidence="1 3">Belongs to the thiolase-like superfamily. Beta-ketoacyl-ACP synthases family.</text>
</comment>
<dbReference type="PANTHER" id="PTHR11712">
    <property type="entry name" value="POLYKETIDE SYNTHASE-RELATED"/>
    <property type="match status" value="1"/>
</dbReference>
<sequence length="436" mass="47462">MKTPISITAIASISPLGISKDEIWANYQKNTPCFTKRNFSGTDEWIAPLQEFAKKEIDQLKNGDAKYRNLDDSVLFALYASRKAVEQAGWSLEGARAESGRGARDDIRFGINIGSSRGATTLFEKYHEEFLKDKRASTLSSPTTTLGNISSWVAHDLQTKGPEISHSITCSTALHALLNGVAWIKSGMADQFLVGGSEAPLTPFTIAQMKALKIYATCDSVANQSISSETERGQNQAPERPLPSGAEISQTSMDGFGQNYPCQALNLTKKQNTMILGEGASVACLEKGIHENTLAVIEGIGYATEPLRHNTSISTDAECFQRSMRMALGKTKPEEVDIIVMHAPGTIKGDLSEYRAIVKVFCNKLPFLTTNKWKIGHTFGTSGMLSLEMALLMLQHQQFIEVPCAEYFPKPKSIQKIIVNAVGFGGNAVSILLGSV</sequence>
<organism evidence="6 7">
    <name type="scientific">Pricia antarctica</name>
    <dbReference type="NCBI Taxonomy" id="641691"/>
    <lineage>
        <taxon>Bacteria</taxon>
        <taxon>Pseudomonadati</taxon>
        <taxon>Bacteroidota</taxon>
        <taxon>Flavobacteriia</taxon>
        <taxon>Flavobacteriales</taxon>
        <taxon>Flavobacteriaceae</taxon>
        <taxon>Pricia</taxon>
    </lineage>
</organism>
<name>A0A1G6W415_9FLAO</name>
<keyword evidence="7" id="KW-1185">Reference proteome</keyword>
<dbReference type="RefSeq" id="WP_091864794.1">
    <property type="nucleotide sequence ID" value="NZ_FNAO01000001.1"/>
</dbReference>
<dbReference type="Proteomes" id="UP000199109">
    <property type="component" value="Unassembled WGS sequence"/>
</dbReference>
<evidence type="ECO:0000259" key="5">
    <source>
        <dbReference type="PROSITE" id="PS52004"/>
    </source>
</evidence>
<evidence type="ECO:0000313" key="7">
    <source>
        <dbReference type="Proteomes" id="UP000199109"/>
    </source>
</evidence>
<evidence type="ECO:0000313" key="6">
    <source>
        <dbReference type="EMBL" id="SDD60622.1"/>
    </source>
</evidence>
<accession>A0A1G6W415</accession>
<feature type="compositionally biased region" description="Polar residues" evidence="4">
    <location>
        <begin position="226"/>
        <end position="237"/>
    </location>
</feature>
<dbReference type="SUPFAM" id="SSF53901">
    <property type="entry name" value="Thiolase-like"/>
    <property type="match status" value="2"/>
</dbReference>
<evidence type="ECO:0000256" key="3">
    <source>
        <dbReference type="RuleBase" id="RU003694"/>
    </source>
</evidence>
<dbReference type="AlphaFoldDB" id="A0A1G6W415"/>
<dbReference type="Gene3D" id="3.40.47.10">
    <property type="match status" value="1"/>
</dbReference>
<dbReference type="GO" id="GO:0004315">
    <property type="term" value="F:3-oxoacyl-[acyl-carrier-protein] synthase activity"/>
    <property type="evidence" value="ECO:0007669"/>
    <property type="project" value="TreeGrafter"/>
</dbReference>
<feature type="region of interest" description="Disordered" evidence="4">
    <location>
        <begin position="226"/>
        <end position="250"/>
    </location>
</feature>
<keyword evidence="2 3" id="KW-0808">Transferase</keyword>
<reference evidence="6 7" key="1">
    <citation type="submission" date="2016-10" db="EMBL/GenBank/DDBJ databases">
        <authorList>
            <person name="de Groot N.N."/>
        </authorList>
    </citation>
    <scope>NUCLEOTIDE SEQUENCE [LARGE SCALE GENOMIC DNA]</scope>
    <source>
        <strain evidence="6 7">DSM 23421</strain>
    </source>
</reference>
<dbReference type="Pfam" id="PF02801">
    <property type="entry name" value="Ketoacyl-synt_C"/>
    <property type="match status" value="1"/>
</dbReference>
<dbReference type="STRING" id="641691.SAMN05421636_101183"/>
<evidence type="ECO:0000256" key="2">
    <source>
        <dbReference type="ARBA" id="ARBA00022679"/>
    </source>
</evidence>
<dbReference type="Pfam" id="PF00109">
    <property type="entry name" value="ketoacyl-synt"/>
    <property type="match status" value="1"/>
</dbReference>
<dbReference type="OrthoDB" id="1141849at2"/>
<dbReference type="PROSITE" id="PS52004">
    <property type="entry name" value="KS3_2"/>
    <property type="match status" value="1"/>
</dbReference>
<dbReference type="PANTHER" id="PTHR11712:SF336">
    <property type="entry name" value="3-OXOACYL-[ACYL-CARRIER-PROTEIN] SYNTHASE, MITOCHONDRIAL"/>
    <property type="match status" value="1"/>
</dbReference>
<dbReference type="SMART" id="SM00825">
    <property type="entry name" value="PKS_KS"/>
    <property type="match status" value="1"/>
</dbReference>
<dbReference type="InterPro" id="IPR020841">
    <property type="entry name" value="PKS_Beta-ketoAc_synthase_dom"/>
</dbReference>
<proteinExistence type="inferred from homology"/>
<feature type="domain" description="Ketosynthase family 3 (KS3)" evidence="5">
    <location>
        <begin position="2"/>
        <end position="435"/>
    </location>
</feature>
<dbReference type="GO" id="GO:0006633">
    <property type="term" value="P:fatty acid biosynthetic process"/>
    <property type="evidence" value="ECO:0007669"/>
    <property type="project" value="TreeGrafter"/>
</dbReference>
<gene>
    <name evidence="6" type="ORF">SAMN05421636_101183</name>
</gene>
<protein>
    <submittedName>
        <fullName evidence="6">3-oxoacyl-(Acyl-carrier-protein) synthase</fullName>
    </submittedName>
</protein>
<dbReference type="InterPro" id="IPR016039">
    <property type="entry name" value="Thiolase-like"/>
</dbReference>
<dbReference type="EMBL" id="FNAO01000001">
    <property type="protein sequence ID" value="SDD60622.1"/>
    <property type="molecule type" value="Genomic_DNA"/>
</dbReference>
<dbReference type="InterPro" id="IPR014031">
    <property type="entry name" value="Ketoacyl_synth_C"/>
</dbReference>
<evidence type="ECO:0000256" key="4">
    <source>
        <dbReference type="SAM" id="MobiDB-lite"/>
    </source>
</evidence>
<evidence type="ECO:0000256" key="1">
    <source>
        <dbReference type="ARBA" id="ARBA00008467"/>
    </source>
</evidence>
<dbReference type="GO" id="GO:0005829">
    <property type="term" value="C:cytosol"/>
    <property type="evidence" value="ECO:0007669"/>
    <property type="project" value="TreeGrafter"/>
</dbReference>
<dbReference type="InterPro" id="IPR014030">
    <property type="entry name" value="Ketoacyl_synth_N"/>
</dbReference>
<dbReference type="InterPro" id="IPR000794">
    <property type="entry name" value="Beta-ketoacyl_synthase"/>
</dbReference>